<accession>A0A0C3P1N0</accession>
<reference evidence="2" key="2">
    <citation type="submission" date="2015-01" db="EMBL/GenBank/DDBJ databases">
        <title>Evolutionary Origins and Diversification of the Mycorrhizal Mutualists.</title>
        <authorList>
            <consortium name="DOE Joint Genome Institute"/>
            <consortium name="Mycorrhizal Genomics Consortium"/>
            <person name="Kohler A."/>
            <person name="Kuo A."/>
            <person name="Nagy L.G."/>
            <person name="Floudas D."/>
            <person name="Copeland A."/>
            <person name="Barry K.W."/>
            <person name="Cichocki N."/>
            <person name="Veneault-Fourrey C."/>
            <person name="LaButti K."/>
            <person name="Lindquist E.A."/>
            <person name="Lipzen A."/>
            <person name="Lundell T."/>
            <person name="Morin E."/>
            <person name="Murat C."/>
            <person name="Riley R."/>
            <person name="Ohm R."/>
            <person name="Sun H."/>
            <person name="Tunlid A."/>
            <person name="Henrissat B."/>
            <person name="Grigoriev I.V."/>
            <person name="Hibbett D.S."/>
            <person name="Martin F."/>
        </authorList>
    </citation>
    <scope>NUCLEOTIDE SEQUENCE [LARGE SCALE GENOMIC DNA]</scope>
    <source>
        <strain evidence="2">Marx 270</strain>
    </source>
</reference>
<keyword evidence="2" id="KW-1185">Reference proteome</keyword>
<dbReference type="HOGENOM" id="CLU_2886755_0_0_1"/>
<sequence>MGEEEPEGTLRRSIPDMINLKSMVNMPYHFGSWWLLQCLQCLTNKTGNFVPCKVEQDATVWWH</sequence>
<gene>
    <name evidence="1" type="ORF">M404DRAFT_998396</name>
</gene>
<evidence type="ECO:0000313" key="2">
    <source>
        <dbReference type="Proteomes" id="UP000054217"/>
    </source>
</evidence>
<dbReference type="EMBL" id="KN831961">
    <property type="protein sequence ID" value="KIO06965.1"/>
    <property type="molecule type" value="Genomic_DNA"/>
</dbReference>
<proteinExistence type="predicted"/>
<dbReference type="InParanoid" id="A0A0C3P1N0"/>
<evidence type="ECO:0000313" key="1">
    <source>
        <dbReference type="EMBL" id="KIO06965.1"/>
    </source>
</evidence>
<dbReference type="AlphaFoldDB" id="A0A0C3P1N0"/>
<protein>
    <submittedName>
        <fullName evidence="1">Uncharacterized protein</fullName>
    </submittedName>
</protein>
<name>A0A0C3P1N0_PISTI</name>
<reference evidence="1 2" key="1">
    <citation type="submission" date="2014-04" db="EMBL/GenBank/DDBJ databases">
        <authorList>
            <consortium name="DOE Joint Genome Institute"/>
            <person name="Kuo A."/>
            <person name="Kohler A."/>
            <person name="Costa M.D."/>
            <person name="Nagy L.G."/>
            <person name="Floudas D."/>
            <person name="Copeland A."/>
            <person name="Barry K.W."/>
            <person name="Cichocki N."/>
            <person name="Veneault-Fourrey C."/>
            <person name="LaButti K."/>
            <person name="Lindquist E.A."/>
            <person name="Lipzen A."/>
            <person name="Lundell T."/>
            <person name="Morin E."/>
            <person name="Murat C."/>
            <person name="Sun H."/>
            <person name="Tunlid A."/>
            <person name="Henrissat B."/>
            <person name="Grigoriev I.V."/>
            <person name="Hibbett D.S."/>
            <person name="Martin F."/>
            <person name="Nordberg H.P."/>
            <person name="Cantor M.N."/>
            <person name="Hua S.X."/>
        </authorList>
    </citation>
    <scope>NUCLEOTIDE SEQUENCE [LARGE SCALE GENOMIC DNA]</scope>
    <source>
        <strain evidence="1 2">Marx 270</strain>
    </source>
</reference>
<organism evidence="1 2">
    <name type="scientific">Pisolithus tinctorius Marx 270</name>
    <dbReference type="NCBI Taxonomy" id="870435"/>
    <lineage>
        <taxon>Eukaryota</taxon>
        <taxon>Fungi</taxon>
        <taxon>Dikarya</taxon>
        <taxon>Basidiomycota</taxon>
        <taxon>Agaricomycotina</taxon>
        <taxon>Agaricomycetes</taxon>
        <taxon>Agaricomycetidae</taxon>
        <taxon>Boletales</taxon>
        <taxon>Sclerodermatineae</taxon>
        <taxon>Pisolithaceae</taxon>
        <taxon>Pisolithus</taxon>
    </lineage>
</organism>
<dbReference type="Proteomes" id="UP000054217">
    <property type="component" value="Unassembled WGS sequence"/>
</dbReference>